<dbReference type="EMBL" id="JACBZP010000001">
    <property type="protein sequence ID" value="NYI66296.1"/>
    <property type="molecule type" value="Genomic_DNA"/>
</dbReference>
<keyword evidence="2" id="KW-1185">Reference proteome</keyword>
<dbReference type="RefSeq" id="WP_218852234.1">
    <property type="nucleotide sequence ID" value="NZ_JACBZP010000001.1"/>
</dbReference>
<evidence type="ECO:0000313" key="1">
    <source>
        <dbReference type="EMBL" id="NYI66296.1"/>
    </source>
</evidence>
<reference evidence="1 2" key="1">
    <citation type="submission" date="2020-07" db="EMBL/GenBank/DDBJ databases">
        <title>Sequencing the genomes of 1000 actinobacteria strains.</title>
        <authorList>
            <person name="Klenk H.-P."/>
        </authorList>
    </citation>
    <scope>NUCLEOTIDE SEQUENCE [LARGE SCALE GENOMIC DNA]</scope>
    <source>
        <strain evidence="1 2">DSM 26341</strain>
    </source>
</reference>
<accession>A0A7Z0CZG3</accession>
<dbReference type="Gene3D" id="3.30.460.10">
    <property type="entry name" value="Beta Polymerase, domain 2"/>
    <property type="match status" value="1"/>
</dbReference>
<name>A0A7Z0CZG3_9MICO</name>
<proteinExistence type="predicted"/>
<dbReference type="AlphaFoldDB" id="A0A7Z0CZG3"/>
<dbReference type="SUPFAM" id="SSF81301">
    <property type="entry name" value="Nucleotidyltransferase"/>
    <property type="match status" value="1"/>
</dbReference>
<gene>
    <name evidence="1" type="ORF">BJY26_000602</name>
</gene>
<dbReference type="GO" id="GO:0016740">
    <property type="term" value="F:transferase activity"/>
    <property type="evidence" value="ECO:0007669"/>
    <property type="project" value="UniProtKB-KW"/>
</dbReference>
<keyword evidence="1" id="KW-0808">Transferase</keyword>
<dbReference type="PANTHER" id="PTHR47837:SF2">
    <property type="entry name" value="GTP PYROPHOSPHOKINASE YWAC"/>
    <property type="match status" value="1"/>
</dbReference>
<evidence type="ECO:0000313" key="2">
    <source>
        <dbReference type="Proteomes" id="UP000539111"/>
    </source>
</evidence>
<protein>
    <submittedName>
        <fullName evidence="1">PpGpp synthetase/RelA/SpoT-type nucleotidyltransferase</fullName>
    </submittedName>
</protein>
<organism evidence="1 2">
    <name type="scientific">Spelaeicoccus albus</name>
    <dbReference type="NCBI Taxonomy" id="1280376"/>
    <lineage>
        <taxon>Bacteria</taxon>
        <taxon>Bacillati</taxon>
        <taxon>Actinomycetota</taxon>
        <taxon>Actinomycetes</taxon>
        <taxon>Micrococcales</taxon>
        <taxon>Brevibacteriaceae</taxon>
        <taxon>Spelaeicoccus</taxon>
    </lineage>
</organism>
<dbReference type="InterPro" id="IPR043519">
    <property type="entry name" value="NT_sf"/>
</dbReference>
<sequence>MKDSPSQQTGVSVTGETAAEQLMFPPDGLSRFLMTYRFGIDEMMTKINILKDEFTYTHEYSPIEHVTSRLKEPKSIVEKACQFQKSTARNVRSGLHSLD</sequence>
<dbReference type="Proteomes" id="UP000539111">
    <property type="component" value="Unassembled WGS sequence"/>
</dbReference>
<dbReference type="PANTHER" id="PTHR47837">
    <property type="entry name" value="GTP PYROPHOSPHOKINASE YJBM"/>
    <property type="match status" value="1"/>
</dbReference>
<comment type="caution">
    <text evidence="1">The sequence shown here is derived from an EMBL/GenBank/DDBJ whole genome shotgun (WGS) entry which is preliminary data.</text>
</comment>
<dbReference type="InterPro" id="IPR052366">
    <property type="entry name" value="GTP_Pyrophosphokinase"/>
</dbReference>